<name>A0ABR1DGY1_NECAM</name>
<proteinExistence type="predicted"/>
<organism evidence="1 2">
    <name type="scientific">Necator americanus</name>
    <name type="common">Human hookworm</name>
    <dbReference type="NCBI Taxonomy" id="51031"/>
    <lineage>
        <taxon>Eukaryota</taxon>
        <taxon>Metazoa</taxon>
        <taxon>Ecdysozoa</taxon>
        <taxon>Nematoda</taxon>
        <taxon>Chromadorea</taxon>
        <taxon>Rhabditida</taxon>
        <taxon>Rhabditina</taxon>
        <taxon>Rhabditomorpha</taxon>
        <taxon>Strongyloidea</taxon>
        <taxon>Ancylostomatidae</taxon>
        <taxon>Bunostominae</taxon>
        <taxon>Necator</taxon>
    </lineage>
</organism>
<sequence length="111" mass="12437">MARFSSSDNGEKISTRFVERKIAGSVTRLLSTTPEMQQLAVFAGQRELVSGYGQKETTLNKIKDDNAKNGDERHCNGRPSRVVNMPGYEDAFKQEELAHHDLHLLGFSNRA</sequence>
<dbReference type="EMBL" id="JAVFWL010000004">
    <property type="protein sequence ID" value="KAK6749736.1"/>
    <property type="molecule type" value="Genomic_DNA"/>
</dbReference>
<gene>
    <name evidence="1" type="primary">Necator_chrIV.g15299</name>
    <name evidence="1" type="ORF">RB195_002004</name>
</gene>
<keyword evidence="2" id="KW-1185">Reference proteome</keyword>
<reference evidence="1 2" key="1">
    <citation type="submission" date="2023-08" db="EMBL/GenBank/DDBJ databases">
        <title>A Necator americanus chromosomal reference genome.</title>
        <authorList>
            <person name="Ilik V."/>
            <person name="Petrzelkova K.J."/>
            <person name="Pardy F."/>
            <person name="Fuh T."/>
            <person name="Niatou-Singa F.S."/>
            <person name="Gouil Q."/>
            <person name="Baker L."/>
            <person name="Ritchie M.E."/>
            <person name="Jex A.R."/>
            <person name="Gazzola D."/>
            <person name="Li H."/>
            <person name="Toshio Fujiwara R."/>
            <person name="Zhan B."/>
            <person name="Aroian R.V."/>
            <person name="Pafco B."/>
            <person name="Schwarz E.M."/>
        </authorList>
    </citation>
    <scope>NUCLEOTIDE SEQUENCE [LARGE SCALE GENOMIC DNA]</scope>
    <source>
        <strain evidence="1 2">Aroian</strain>
        <tissue evidence="1">Whole animal</tissue>
    </source>
</reference>
<comment type="caution">
    <text evidence="1">The sequence shown here is derived from an EMBL/GenBank/DDBJ whole genome shotgun (WGS) entry which is preliminary data.</text>
</comment>
<evidence type="ECO:0000313" key="1">
    <source>
        <dbReference type="EMBL" id="KAK6749736.1"/>
    </source>
</evidence>
<protein>
    <submittedName>
        <fullName evidence="1">Uncharacterized protein</fullName>
    </submittedName>
</protein>
<accession>A0ABR1DGY1</accession>
<evidence type="ECO:0000313" key="2">
    <source>
        <dbReference type="Proteomes" id="UP001303046"/>
    </source>
</evidence>
<dbReference type="Proteomes" id="UP001303046">
    <property type="component" value="Unassembled WGS sequence"/>
</dbReference>